<feature type="transmembrane region" description="Helical" evidence="8">
    <location>
        <begin position="141"/>
        <end position="167"/>
    </location>
</feature>
<evidence type="ECO:0000256" key="6">
    <source>
        <dbReference type="ARBA" id="ARBA00022989"/>
    </source>
</evidence>
<keyword evidence="3" id="KW-0813">Transport</keyword>
<evidence type="ECO:0000256" key="1">
    <source>
        <dbReference type="ARBA" id="ARBA00004651"/>
    </source>
</evidence>
<dbReference type="AlphaFoldDB" id="A0A2N3PX47"/>
<feature type="transmembrane region" description="Helical" evidence="8">
    <location>
        <begin position="202"/>
        <end position="220"/>
    </location>
</feature>
<keyword evidence="10" id="KW-1185">Reference proteome</keyword>
<comment type="subcellular location">
    <subcellularLocation>
        <location evidence="1 8">Cell membrane</location>
        <topology evidence="1 8">Multi-pass membrane protein</topology>
    </subcellularLocation>
</comment>
<dbReference type="RefSeq" id="WP_101250235.1">
    <property type="nucleotide sequence ID" value="NZ_PIUM01000007.1"/>
</dbReference>
<feature type="transmembrane region" description="Helical" evidence="8">
    <location>
        <begin position="232"/>
        <end position="250"/>
    </location>
</feature>
<evidence type="ECO:0000313" key="10">
    <source>
        <dbReference type="Proteomes" id="UP000233293"/>
    </source>
</evidence>
<feature type="transmembrane region" description="Helical" evidence="8">
    <location>
        <begin position="78"/>
        <end position="96"/>
    </location>
</feature>
<accession>A0A2N3PX47</accession>
<name>A0A2N3PX47_9PROT</name>
<proteinExistence type="inferred from homology"/>
<reference evidence="10" key="1">
    <citation type="submission" date="2017-12" db="EMBL/GenBank/DDBJ databases">
        <title>Draft genome sequence of Telmatospirillum siberiense 26-4b1T, an acidotolerant peatland alphaproteobacterium potentially involved in sulfur cycling.</title>
        <authorList>
            <person name="Hausmann B."/>
            <person name="Pjevac P."/>
            <person name="Schreck K."/>
            <person name="Herbold C.W."/>
            <person name="Daims H."/>
            <person name="Wagner M."/>
            <person name="Pester M."/>
            <person name="Loy A."/>
        </authorList>
    </citation>
    <scope>NUCLEOTIDE SEQUENCE [LARGE SCALE GENOMIC DNA]</scope>
    <source>
        <strain evidence="10">26-4b1</strain>
    </source>
</reference>
<dbReference type="Pfam" id="PF01925">
    <property type="entry name" value="TauE"/>
    <property type="match status" value="1"/>
</dbReference>
<evidence type="ECO:0000256" key="7">
    <source>
        <dbReference type="ARBA" id="ARBA00023136"/>
    </source>
</evidence>
<dbReference type="InterPro" id="IPR052017">
    <property type="entry name" value="TSUP"/>
</dbReference>
<evidence type="ECO:0000256" key="2">
    <source>
        <dbReference type="ARBA" id="ARBA00009142"/>
    </source>
</evidence>
<dbReference type="Proteomes" id="UP000233293">
    <property type="component" value="Unassembled WGS sequence"/>
</dbReference>
<protein>
    <recommendedName>
        <fullName evidence="8">Probable membrane transporter protein</fullName>
    </recommendedName>
</protein>
<keyword evidence="4 8" id="KW-1003">Cell membrane</keyword>
<evidence type="ECO:0000256" key="5">
    <source>
        <dbReference type="ARBA" id="ARBA00022692"/>
    </source>
</evidence>
<gene>
    <name evidence="9" type="ORF">CWS72_08905</name>
</gene>
<organism evidence="9 10">
    <name type="scientific">Telmatospirillum siberiense</name>
    <dbReference type="NCBI Taxonomy" id="382514"/>
    <lineage>
        <taxon>Bacteria</taxon>
        <taxon>Pseudomonadati</taxon>
        <taxon>Pseudomonadota</taxon>
        <taxon>Alphaproteobacteria</taxon>
        <taxon>Rhodospirillales</taxon>
        <taxon>Rhodospirillaceae</taxon>
        <taxon>Telmatospirillum</taxon>
    </lineage>
</organism>
<dbReference type="GO" id="GO:0005886">
    <property type="term" value="C:plasma membrane"/>
    <property type="evidence" value="ECO:0007669"/>
    <property type="project" value="UniProtKB-SubCell"/>
</dbReference>
<dbReference type="PANTHER" id="PTHR30269">
    <property type="entry name" value="TRANSMEMBRANE PROTEIN YFCA"/>
    <property type="match status" value="1"/>
</dbReference>
<feature type="transmembrane region" description="Helical" evidence="8">
    <location>
        <begin position="12"/>
        <end position="39"/>
    </location>
</feature>
<sequence length="257" mass="26896">MDFTLHGDVLALLFFVAMAAGFIDAMAGGGGLITIPALLLVQLPPLLALGTNKLQGCSGSFTAALTMLKKRQVRFADVRVPFIAAFLGAALGTIAVQQINPKALDAIIPLILLGIGFYFLLAPNAGEVDGKPRLGGGLYRFVLVPIIGFYDGFFGPGTGSFFSLVGVSLRGQSLIGATAVAKVLNFATNIASLILFIAGGKVLWLVGMVMVCGQVIGAYAGTHAAIKGGARLIRPLIVVVCFSMVGRYFWQKGFLPF</sequence>
<evidence type="ECO:0000313" key="9">
    <source>
        <dbReference type="EMBL" id="PKU24976.1"/>
    </source>
</evidence>
<evidence type="ECO:0000256" key="3">
    <source>
        <dbReference type="ARBA" id="ARBA00022448"/>
    </source>
</evidence>
<keyword evidence="6 8" id="KW-1133">Transmembrane helix</keyword>
<dbReference type="PANTHER" id="PTHR30269:SF0">
    <property type="entry name" value="MEMBRANE TRANSPORTER PROTEIN YFCA-RELATED"/>
    <property type="match status" value="1"/>
</dbReference>
<evidence type="ECO:0000256" key="8">
    <source>
        <dbReference type="RuleBase" id="RU363041"/>
    </source>
</evidence>
<comment type="similarity">
    <text evidence="2 8">Belongs to the 4-toluene sulfonate uptake permease (TSUP) (TC 2.A.102) family.</text>
</comment>
<evidence type="ECO:0000256" key="4">
    <source>
        <dbReference type="ARBA" id="ARBA00022475"/>
    </source>
</evidence>
<comment type="caution">
    <text evidence="9">The sequence shown here is derived from an EMBL/GenBank/DDBJ whole genome shotgun (WGS) entry which is preliminary data.</text>
</comment>
<dbReference type="EMBL" id="PIUM01000007">
    <property type="protein sequence ID" value="PKU24976.1"/>
    <property type="molecule type" value="Genomic_DNA"/>
</dbReference>
<feature type="transmembrane region" description="Helical" evidence="8">
    <location>
        <begin position="174"/>
        <end position="196"/>
    </location>
</feature>
<feature type="transmembrane region" description="Helical" evidence="8">
    <location>
        <begin position="103"/>
        <end position="121"/>
    </location>
</feature>
<keyword evidence="5 8" id="KW-0812">Transmembrane</keyword>
<keyword evidence="7 8" id="KW-0472">Membrane</keyword>
<dbReference type="InterPro" id="IPR002781">
    <property type="entry name" value="TM_pro_TauE-like"/>
</dbReference>
<dbReference type="OrthoDB" id="554695at2"/>